<dbReference type="Gene3D" id="1.20.1510.10">
    <property type="entry name" value="Cation efflux protein transmembrane domain"/>
    <property type="match status" value="1"/>
</dbReference>
<name>A0A4P6FBA9_9MICO</name>
<dbReference type="KEGG" id="agf:ET445_09455"/>
<feature type="transmembrane region" description="Helical" evidence="5">
    <location>
        <begin position="23"/>
        <end position="44"/>
    </location>
</feature>
<evidence type="ECO:0000313" key="8">
    <source>
        <dbReference type="Proteomes" id="UP000291259"/>
    </source>
</evidence>
<organism evidence="7 8">
    <name type="scientific">Agromyces protaetiae</name>
    <dbReference type="NCBI Taxonomy" id="2509455"/>
    <lineage>
        <taxon>Bacteria</taxon>
        <taxon>Bacillati</taxon>
        <taxon>Actinomycetota</taxon>
        <taxon>Actinomycetes</taxon>
        <taxon>Micrococcales</taxon>
        <taxon>Microbacteriaceae</taxon>
        <taxon>Agromyces</taxon>
    </lineage>
</organism>
<feature type="transmembrane region" description="Helical" evidence="5">
    <location>
        <begin position="50"/>
        <end position="71"/>
    </location>
</feature>
<keyword evidence="2 5" id="KW-0812">Transmembrane</keyword>
<evidence type="ECO:0000256" key="5">
    <source>
        <dbReference type="SAM" id="Phobius"/>
    </source>
</evidence>
<dbReference type="Pfam" id="PF01545">
    <property type="entry name" value="Cation_efflux"/>
    <property type="match status" value="1"/>
</dbReference>
<dbReference type="GO" id="GO:0008324">
    <property type="term" value="F:monoatomic cation transmembrane transporter activity"/>
    <property type="evidence" value="ECO:0007669"/>
    <property type="project" value="InterPro"/>
</dbReference>
<reference evidence="7 8" key="1">
    <citation type="submission" date="2019-01" db="EMBL/GenBank/DDBJ databases">
        <title>Genome sequencing of strain FW100M-8.</title>
        <authorList>
            <person name="Heo J."/>
            <person name="Kim S.-J."/>
            <person name="Kim J.-S."/>
            <person name="Hong S.-B."/>
            <person name="Kwon S.-W."/>
        </authorList>
    </citation>
    <scope>NUCLEOTIDE SEQUENCE [LARGE SCALE GENOMIC DNA]</scope>
    <source>
        <strain evidence="7 8">FW100M-8</strain>
    </source>
</reference>
<evidence type="ECO:0000256" key="2">
    <source>
        <dbReference type="ARBA" id="ARBA00022692"/>
    </source>
</evidence>
<dbReference type="SUPFAM" id="SSF161111">
    <property type="entry name" value="Cation efflux protein transmembrane domain-like"/>
    <property type="match status" value="1"/>
</dbReference>
<keyword evidence="8" id="KW-1185">Reference proteome</keyword>
<dbReference type="InterPro" id="IPR058533">
    <property type="entry name" value="Cation_efflux_TM"/>
</dbReference>
<proteinExistence type="predicted"/>
<dbReference type="Proteomes" id="UP000291259">
    <property type="component" value="Chromosome"/>
</dbReference>
<dbReference type="InterPro" id="IPR027469">
    <property type="entry name" value="Cation_efflux_TMD_sf"/>
</dbReference>
<keyword evidence="4 5" id="KW-0472">Membrane</keyword>
<protein>
    <recommendedName>
        <fullName evidence="6">Cation efflux protein transmembrane domain-containing protein</fullName>
    </recommendedName>
</protein>
<accession>A0A4P6FBA9</accession>
<evidence type="ECO:0000256" key="3">
    <source>
        <dbReference type="ARBA" id="ARBA00022989"/>
    </source>
</evidence>
<feature type="domain" description="Cation efflux protein transmembrane" evidence="6">
    <location>
        <begin position="25"/>
        <end position="86"/>
    </location>
</feature>
<dbReference type="OrthoDB" id="4475884at2"/>
<evidence type="ECO:0000256" key="1">
    <source>
        <dbReference type="ARBA" id="ARBA00004141"/>
    </source>
</evidence>
<dbReference type="AlphaFoldDB" id="A0A4P6FBA9"/>
<sequence length="114" mass="12245">MATEADDLSGSASDRAAARERRALRLSIVVSLGFVVVALVWGLLAQSQAILLDAIFTPVALLMTWASMRVSGVVAKGPTRRYPFGRTALIPSSCSCRRSSWSARSRTSSSRRCA</sequence>
<comment type="subcellular location">
    <subcellularLocation>
        <location evidence="1">Membrane</location>
        <topology evidence="1">Multi-pass membrane protein</topology>
    </subcellularLocation>
</comment>
<gene>
    <name evidence="7" type="ORF">ET445_09455</name>
</gene>
<evidence type="ECO:0000313" key="7">
    <source>
        <dbReference type="EMBL" id="QAY73530.1"/>
    </source>
</evidence>
<keyword evidence="3 5" id="KW-1133">Transmembrane helix</keyword>
<dbReference type="GO" id="GO:0016020">
    <property type="term" value="C:membrane"/>
    <property type="evidence" value="ECO:0007669"/>
    <property type="project" value="UniProtKB-SubCell"/>
</dbReference>
<dbReference type="EMBL" id="CP035491">
    <property type="protein sequence ID" value="QAY73530.1"/>
    <property type="molecule type" value="Genomic_DNA"/>
</dbReference>
<evidence type="ECO:0000259" key="6">
    <source>
        <dbReference type="Pfam" id="PF01545"/>
    </source>
</evidence>
<evidence type="ECO:0000256" key="4">
    <source>
        <dbReference type="ARBA" id="ARBA00023136"/>
    </source>
</evidence>